<dbReference type="EMBL" id="LIAE01010760">
    <property type="protein sequence ID" value="PAV55672.1"/>
    <property type="molecule type" value="Genomic_DNA"/>
</dbReference>
<dbReference type="OrthoDB" id="5850953at2759"/>
<dbReference type="Proteomes" id="UP000218231">
    <property type="component" value="Unassembled WGS sequence"/>
</dbReference>
<evidence type="ECO:0000313" key="3">
    <source>
        <dbReference type="Proteomes" id="UP000218231"/>
    </source>
</evidence>
<evidence type="ECO:0008006" key="4">
    <source>
        <dbReference type="Google" id="ProtNLM"/>
    </source>
</evidence>
<protein>
    <recommendedName>
        <fullName evidence="4">MAM domain-containing protein</fullName>
    </recommendedName>
</protein>
<dbReference type="AlphaFoldDB" id="A0A2A2J2A6"/>
<name>A0A2A2J2A6_9BILA</name>
<feature type="chain" id="PRO_5013149740" description="MAM domain-containing protein" evidence="1">
    <location>
        <begin position="19"/>
        <end position="583"/>
    </location>
</feature>
<proteinExistence type="predicted"/>
<organism evidence="2 3">
    <name type="scientific">Diploscapter pachys</name>
    <dbReference type="NCBI Taxonomy" id="2018661"/>
    <lineage>
        <taxon>Eukaryota</taxon>
        <taxon>Metazoa</taxon>
        <taxon>Ecdysozoa</taxon>
        <taxon>Nematoda</taxon>
        <taxon>Chromadorea</taxon>
        <taxon>Rhabditida</taxon>
        <taxon>Rhabditina</taxon>
        <taxon>Rhabditomorpha</taxon>
        <taxon>Rhabditoidea</taxon>
        <taxon>Rhabditidae</taxon>
        <taxon>Diploscapter</taxon>
    </lineage>
</organism>
<sequence length="583" mass="63342">MVRVADILLSYMILSTAAKHNSAEAQCQDVCQGKMTLECCECIGCHQGMRFGKRSIPEAPAQQNSDVKYLDNSKFENMNLAKSCLPGYPFGGYPYTTGAYNPYLYSGLYPRLGGIYREPAKGPTMASGSFASGSQPHFAAQFDDVAVLPIASLNELNCESFEHTCRWKNTEEDALQWSTLNESPGADKFLDSLGTETIPSIILMITTKMKIVDLGSGAAVLSSETRKGWDSGQLLSDPLPCIPQGLKITATGWRTKSLDSADEPKLQICSKNVNEDKFPLVRCNDFEIRNGVPMTAEVPVPNQPGEQAQDIVLDGTLQCSGANIDTNPVLINDASDKLNDINSQMPVGPLKAVDGTPSGLEALNPGAIFPPQNTFQDPSLMAPQGPQMTQFNAVPVGTGSQQAMNPVNPLSPTLFETCLALSCNPSDLSCKFWRSSGNNRWEIGSAGRISNPLTGIHLPPGTAQKFLVAPFLDSHISSYTLVSESLTVPPLKDVYFCFYEYYATHGLSLSVCTDKMDCFYKKSGLAMGENIDENKKWNIRCPKLPVGTYELRVIAENGGDNKGEVGFLPIRLAYDAEGRQLIC</sequence>
<evidence type="ECO:0000256" key="1">
    <source>
        <dbReference type="SAM" id="SignalP"/>
    </source>
</evidence>
<accession>A0A2A2J2A6</accession>
<gene>
    <name evidence="2" type="ORF">WR25_01529</name>
</gene>
<keyword evidence="3" id="KW-1185">Reference proteome</keyword>
<comment type="caution">
    <text evidence="2">The sequence shown here is derived from an EMBL/GenBank/DDBJ whole genome shotgun (WGS) entry which is preliminary data.</text>
</comment>
<keyword evidence="1" id="KW-0732">Signal</keyword>
<reference evidence="2 3" key="1">
    <citation type="journal article" date="2017" name="Curr. Biol.">
        <title>Genome architecture and evolution of a unichromosomal asexual nematode.</title>
        <authorList>
            <person name="Fradin H."/>
            <person name="Zegar C."/>
            <person name="Gutwein M."/>
            <person name="Lucas J."/>
            <person name="Kovtun M."/>
            <person name="Corcoran D."/>
            <person name="Baugh L.R."/>
            <person name="Kiontke K."/>
            <person name="Gunsalus K."/>
            <person name="Fitch D.H."/>
            <person name="Piano F."/>
        </authorList>
    </citation>
    <scope>NUCLEOTIDE SEQUENCE [LARGE SCALE GENOMIC DNA]</scope>
    <source>
        <strain evidence="2">PF1309</strain>
    </source>
</reference>
<feature type="signal peptide" evidence="1">
    <location>
        <begin position="1"/>
        <end position="18"/>
    </location>
</feature>
<evidence type="ECO:0000313" key="2">
    <source>
        <dbReference type="EMBL" id="PAV55672.1"/>
    </source>
</evidence>